<evidence type="ECO:0000256" key="7">
    <source>
        <dbReference type="RuleBase" id="RU003684"/>
    </source>
</evidence>
<reference evidence="8" key="1">
    <citation type="submission" date="2025-08" db="UniProtKB">
        <authorList>
            <consortium name="Ensembl"/>
        </authorList>
    </citation>
    <scope>IDENTIFICATION</scope>
</reference>
<dbReference type="Pfam" id="PF00491">
    <property type="entry name" value="Arginase"/>
    <property type="match status" value="1"/>
</dbReference>
<dbReference type="GO" id="GO:0047971">
    <property type="term" value="F:guanidinobutyrase activity"/>
    <property type="evidence" value="ECO:0007669"/>
    <property type="project" value="UniProtKB-ARBA"/>
</dbReference>
<dbReference type="InterPro" id="IPR020855">
    <property type="entry name" value="Ureohydrolase_Mn_BS"/>
</dbReference>
<keyword evidence="9" id="KW-1185">Reference proteome</keyword>
<dbReference type="CDD" id="cd11592">
    <property type="entry name" value="Agmatinase_PAH"/>
    <property type="match status" value="1"/>
</dbReference>
<dbReference type="InterPro" id="IPR023696">
    <property type="entry name" value="Ureohydrolase_dom_sf"/>
</dbReference>
<evidence type="ECO:0000256" key="4">
    <source>
        <dbReference type="ARBA" id="ARBA00022723"/>
    </source>
</evidence>
<dbReference type="AlphaFoldDB" id="A0A8C5QDN4"/>
<comment type="subunit">
    <text evidence="3">Homotrimer.</text>
</comment>
<evidence type="ECO:0000256" key="5">
    <source>
        <dbReference type="ARBA" id="ARBA00022801"/>
    </source>
</evidence>
<comment type="similarity">
    <text evidence="2">Belongs to the arginase family. Agmatinase subfamily.</text>
</comment>
<dbReference type="GO" id="GO:0033389">
    <property type="term" value="P:putrescine biosynthetic process from arginine, via agmatine"/>
    <property type="evidence" value="ECO:0007669"/>
    <property type="project" value="TreeGrafter"/>
</dbReference>
<evidence type="ECO:0000256" key="2">
    <source>
        <dbReference type="ARBA" id="ARBA00009227"/>
    </source>
</evidence>
<dbReference type="NCBIfam" id="TIGR01230">
    <property type="entry name" value="agmatinase"/>
    <property type="match status" value="1"/>
</dbReference>
<dbReference type="SUPFAM" id="SSF52768">
    <property type="entry name" value="Arginase/deacetylase"/>
    <property type="match status" value="1"/>
</dbReference>
<reference evidence="8" key="2">
    <citation type="submission" date="2025-09" db="UniProtKB">
        <authorList>
            <consortium name="Ensembl"/>
        </authorList>
    </citation>
    <scope>IDENTIFICATION</scope>
</reference>
<name>A0A8C5QDN4_9ANUR</name>
<protein>
    <submittedName>
        <fullName evidence="8">Agmatinase (putative)</fullName>
    </submittedName>
</protein>
<proteinExistence type="inferred from homology"/>
<dbReference type="Proteomes" id="UP000694569">
    <property type="component" value="Unplaced"/>
</dbReference>
<sequence length="378" mass="41051">MSAVKSLLGARAPLWTRFVVSVPALGSGLAARPNMRWSSHSVCRRSPRNAVYVADITPHRCASSGGFNAPLNAMEVARMAGICTMMRLPYQKTAEGLDAAFIGIPLDTATSNRPGARFGPRHIRAESIMVRRYNMDTRTAPFDSMMVADIGDVNVNLYNLKDSCVRIKEAYQQIMAAGCVPLTLGGDHMITYPILQAVAEKHGPVGLVHVDAHDDTGDTALGEKLYHGTPFRRSAEEGLLDCKRVVQIGLRGSSYTPDPYDFCREQGFRTVFAKDCWLKSLTPLMEEVRLQMGSKPVYITFDIDGLDPSFAPGTGTPEIAGLTTAQALEIIRGCKGLNIVGCDLVEVAPMYDLSGNTALTAANLLFEMLCALPKAKTY</sequence>
<dbReference type="OrthoDB" id="9992747at2759"/>
<keyword evidence="4" id="KW-0479">Metal-binding</keyword>
<dbReference type="PRINTS" id="PR00116">
    <property type="entry name" value="ARGINASE"/>
</dbReference>
<evidence type="ECO:0000256" key="6">
    <source>
        <dbReference type="ARBA" id="ARBA00023211"/>
    </source>
</evidence>
<dbReference type="Gene3D" id="3.40.800.10">
    <property type="entry name" value="Ureohydrolase domain"/>
    <property type="match status" value="1"/>
</dbReference>
<comment type="cofactor">
    <cofactor evidence="1">
        <name>Mn(2+)</name>
        <dbReference type="ChEBI" id="CHEBI:29035"/>
    </cofactor>
</comment>
<dbReference type="PROSITE" id="PS01053">
    <property type="entry name" value="ARGINASE_1"/>
    <property type="match status" value="1"/>
</dbReference>
<keyword evidence="5 7" id="KW-0378">Hydrolase</keyword>
<dbReference type="GO" id="GO:0008783">
    <property type="term" value="F:agmatinase activity"/>
    <property type="evidence" value="ECO:0007669"/>
    <property type="project" value="TreeGrafter"/>
</dbReference>
<dbReference type="FunFam" id="3.40.800.10:FF:000002">
    <property type="entry name" value="Agmatinase"/>
    <property type="match status" value="1"/>
</dbReference>
<evidence type="ECO:0000313" key="9">
    <source>
        <dbReference type="Proteomes" id="UP000694569"/>
    </source>
</evidence>
<keyword evidence="6" id="KW-0464">Manganese</keyword>
<dbReference type="PANTHER" id="PTHR11358">
    <property type="entry name" value="ARGINASE/AGMATINASE"/>
    <property type="match status" value="1"/>
</dbReference>
<dbReference type="InterPro" id="IPR005925">
    <property type="entry name" value="Agmatinase-rel"/>
</dbReference>
<dbReference type="InterPro" id="IPR006035">
    <property type="entry name" value="Ureohydrolase"/>
</dbReference>
<organism evidence="8 9">
    <name type="scientific">Leptobrachium leishanense</name>
    <name type="common">Leishan spiny toad</name>
    <dbReference type="NCBI Taxonomy" id="445787"/>
    <lineage>
        <taxon>Eukaryota</taxon>
        <taxon>Metazoa</taxon>
        <taxon>Chordata</taxon>
        <taxon>Craniata</taxon>
        <taxon>Vertebrata</taxon>
        <taxon>Euteleostomi</taxon>
        <taxon>Amphibia</taxon>
        <taxon>Batrachia</taxon>
        <taxon>Anura</taxon>
        <taxon>Pelobatoidea</taxon>
        <taxon>Megophryidae</taxon>
        <taxon>Leptobrachium</taxon>
    </lineage>
</organism>
<dbReference type="PANTHER" id="PTHR11358:SF26">
    <property type="entry name" value="GUANIDINO ACID HYDROLASE, MITOCHONDRIAL"/>
    <property type="match status" value="1"/>
</dbReference>
<dbReference type="PROSITE" id="PS51409">
    <property type="entry name" value="ARGINASE_2"/>
    <property type="match status" value="1"/>
</dbReference>
<dbReference type="GeneTree" id="ENSGT00950000183195"/>
<evidence type="ECO:0000256" key="1">
    <source>
        <dbReference type="ARBA" id="ARBA00001936"/>
    </source>
</evidence>
<evidence type="ECO:0000256" key="3">
    <source>
        <dbReference type="ARBA" id="ARBA00011233"/>
    </source>
</evidence>
<evidence type="ECO:0000313" key="8">
    <source>
        <dbReference type="Ensembl" id="ENSLLEP00000035671.1"/>
    </source>
</evidence>
<gene>
    <name evidence="8" type="primary">AGMAT</name>
</gene>
<dbReference type="GO" id="GO:0046872">
    <property type="term" value="F:metal ion binding"/>
    <property type="evidence" value="ECO:0007669"/>
    <property type="project" value="UniProtKB-KW"/>
</dbReference>
<accession>A0A8C5QDN4</accession>
<dbReference type="Ensembl" id="ENSLLET00000037031.1">
    <property type="protein sequence ID" value="ENSLLEP00000035671.1"/>
    <property type="gene ID" value="ENSLLEG00000022587.1"/>
</dbReference>